<name>A0ABW9ZW67_9BACT</name>
<dbReference type="InterPro" id="IPR050116">
    <property type="entry name" value="DNA_polymerase-Y"/>
</dbReference>
<comment type="similarity">
    <text evidence="1">Belongs to the DNA polymerase type-Y family.</text>
</comment>
<dbReference type="Gene3D" id="1.10.150.20">
    <property type="entry name" value="5' to 3' exonuclease, C-terminal subdomain"/>
    <property type="match status" value="1"/>
</dbReference>
<keyword evidence="4" id="KW-0234">DNA repair</keyword>
<dbReference type="RefSeq" id="WP_161819654.1">
    <property type="nucleotide sequence ID" value="NZ_JAACJS010000015.1"/>
</dbReference>
<dbReference type="EMBL" id="JAACJS010000015">
    <property type="protein sequence ID" value="NCI51370.1"/>
    <property type="molecule type" value="Genomic_DNA"/>
</dbReference>
<dbReference type="Pfam" id="PF00817">
    <property type="entry name" value="IMS"/>
    <property type="match status" value="1"/>
</dbReference>
<keyword evidence="3" id="KW-0741">SOS mutagenesis</keyword>
<evidence type="ECO:0000256" key="2">
    <source>
        <dbReference type="ARBA" id="ARBA00022763"/>
    </source>
</evidence>
<proteinExistence type="inferred from homology"/>
<dbReference type="PANTHER" id="PTHR11076:SF34">
    <property type="entry name" value="PROTEIN UMUC"/>
    <property type="match status" value="1"/>
</dbReference>
<dbReference type="Gene3D" id="3.40.1170.60">
    <property type="match status" value="1"/>
</dbReference>
<dbReference type="InterPro" id="IPR001126">
    <property type="entry name" value="UmuC"/>
</dbReference>
<dbReference type="InterPro" id="IPR025188">
    <property type="entry name" value="DUF4113"/>
</dbReference>
<evidence type="ECO:0000256" key="4">
    <source>
        <dbReference type="ARBA" id="ARBA00023204"/>
    </source>
</evidence>
<dbReference type="Pfam" id="PF13438">
    <property type="entry name" value="DUF4113"/>
    <property type="match status" value="1"/>
</dbReference>
<organism evidence="7 8">
    <name type="scientific">Sediminibacterium roseum</name>
    <dbReference type="NCBI Taxonomy" id="1978412"/>
    <lineage>
        <taxon>Bacteria</taxon>
        <taxon>Pseudomonadati</taxon>
        <taxon>Bacteroidota</taxon>
        <taxon>Chitinophagia</taxon>
        <taxon>Chitinophagales</taxon>
        <taxon>Chitinophagaceae</taxon>
        <taxon>Sediminibacterium</taxon>
    </lineage>
</organism>
<dbReference type="Pfam" id="PF11799">
    <property type="entry name" value="IMS_C"/>
    <property type="match status" value="1"/>
</dbReference>
<keyword evidence="5" id="KW-0742">SOS response</keyword>
<dbReference type="PANTHER" id="PTHR11076">
    <property type="entry name" value="DNA REPAIR POLYMERASE UMUC / TRANSFERASE FAMILY MEMBER"/>
    <property type="match status" value="1"/>
</dbReference>
<keyword evidence="8" id="KW-1185">Reference proteome</keyword>
<evidence type="ECO:0000256" key="1">
    <source>
        <dbReference type="ARBA" id="ARBA00010945"/>
    </source>
</evidence>
<feature type="domain" description="UmuC" evidence="6">
    <location>
        <begin position="2"/>
        <end position="186"/>
    </location>
</feature>
<accession>A0ABW9ZW67</accession>
<comment type="caution">
    <text evidence="7">The sequence shown here is derived from an EMBL/GenBank/DDBJ whole genome shotgun (WGS) entry which is preliminary data.</text>
</comment>
<keyword evidence="2" id="KW-0227">DNA damage</keyword>
<gene>
    <name evidence="7" type="ORF">GWC95_15685</name>
</gene>
<dbReference type="CDD" id="cd01700">
    <property type="entry name" value="PolY_Pol_V_umuC"/>
    <property type="match status" value="1"/>
</dbReference>
<evidence type="ECO:0000256" key="3">
    <source>
        <dbReference type="ARBA" id="ARBA00023199"/>
    </source>
</evidence>
<dbReference type="InterPro" id="IPR043502">
    <property type="entry name" value="DNA/RNA_pol_sf"/>
</dbReference>
<dbReference type="PROSITE" id="PS50173">
    <property type="entry name" value="UMUC"/>
    <property type="match status" value="1"/>
</dbReference>
<protein>
    <submittedName>
        <fullName evidence="7">Y-family DNA polymerase</fullName>
    </submittedName>
</protein>
<evidence type="ECO:0000313" key="7">
    <source>
        <dbReference type="EMBL" id="NCI51370.1"/>
    </source>
</evidence>
<evidence type="ECO:0000259" key="6">
    <source>
        <dbReference type="PROSITE" id="PS50173"/>
    </source>
</evidence>
<dbReference type="Proteomes" id="UP000753802">
    <property type="component" value="Unassembled WGS sequence"/>
</dbReference>
<dbReference type="InterPro" id="IPR043128">
    <property type="entry name" value="Rev_trsase/Diguanyl_cyclase"/>
</dbReference>
<dbReference type="SUPFAM" id="SSF56672">
    <property type="entry name" value="DNA/RNA polymerases"/>
    <property type="match status" value="1"/>
</dbReference>
<sequence>MYALVDCNNFYASCERLFQPKLRGRPVVVLSNNDGCVIARSDEAKAIGIAMGTPAHLSHEMFREHDVRVFSSNYTLYGDISDRVMQTLASFVPQLELYSIDEAFLDCSELGLMDLSKLSLDIRRTVMQNIGIPVSVGVAPTKTLAKMANRYAKKKYKSLGVFYAANNDLVNQMLSETNVEDIWGIGRQYTKLLQGHGFKTALDLSRAPEEWMRTSMTVVGQRLWNELNGIPSIEWEFEAAPKKNICTSRSFGKLTGDKELLREAVSNYAARCAVKLRKQHSVCRSVNIFLNTNPHKTDHRQYMPSVTIECETPTSDTGELIAYALKGLDFVYQKGYLFMKCGVIVNGLIHEDAVQQNMFDSRDREKHKKAANAMDKINRCLGKDAVRMAVQRFDNRYKLRADHLSKRYTTNINEILRVKI</sequence>
<reference evidence="7 8" key="1">
    <citation type="submission" date="2020-01" db="EMBL/GenBank/DDBJ databases">
        <title>Genome analysis.</title>
        <authorList>
            <person name="Wu S."/>
            <person name="Wang G."/>
        </authorList>
    </citation>
    <scope>NUCLEOTIDE SEQUENCE [LARGE SCALE GENOMIC DNA]</scope>
    <source>
        <strain evidence="7 8">SYL130</strain>
    </source>
</reference>
<dbReference type="Gene3D" id="3.30.70.270">
    <property type="match status" value="1"/>
</dbReference>
<evidence type="ECO:0000256" key="5">
    <source>
        <dbReference type="ARBA" id="ARBA00023236"/>
    </source>
</evidence>
<dbReference type="InterPro" id="IPR017961">
    <property type="entry name" value="DNA_pol_Y-fam_little_finger"/>
</dbReference>
<evidence type="ECO:0000313" key="8">
    <source>
        <dbReference type="Proteomes" id="UP000753802"/>
    </source>
</evidence>